<proteinExistence type="predicted"/>
<dbReference type="Pfam" id="PF22936">
    <property type="entry name" value="Pol_BBD"/>
    <property type="match status" value="1"/>
</dbReference>
<reference evidence="2 3" key="1">
    <citation type="journal article" date="2013" name="BMC Genomics">
        <title>The miniature genome of a carnivorous plant Genlisea aurea contains a low number of genes and short non-coding sequences.</title>
        <authorList>
            <person name="Leushkin E.V."/>
            <person name="Sutormin R.A."/>
            <person name="Nabieva E.R."/>
            <person name="Penin A.A."/>
            <person name="Kondrashov A.S."/>
            <person name="Logacheva M.D."/>
        </authorList>
    </citation>
    <scope>NUCLEOTIDE SEQUENCE [LARGE SCALE GENOMIC DNA]</scope>
</reference>
<dbReference type="EMBL" id="AUSU01009708">
    <property type="protein sequence ID" value="EPS57917.1"/>
    <property type="molecule type" value="Genomic_DNA"/>
</dbReference>
<feature type="domain" description="Retrovirus-related Pol polyprotein from transposon TNT 1-94-like beta-barrel" evidence="1">
    <location>
        <begin position="13"/>
        <end position="83"/>
    </location>
</feature>
<name>S8DEX9_9LAMI</name>
<accession>S8DEX9</accession>
<organism evidence="2 3">
    <name type="scientific">Genlisea aurea</name>
    <dbReference type="NCBI Taxonomy" id="192259"/>
    <lineage>
        <taxon>Eukaryota</taxon>
        <taxon>Viridiplantae</taxon>
        <taxon>Streptophyta</taxon>
        <taxon>Embryophyta</taxon>
        <taxon>Tracheophyta</taxon>
        <taxon>Spermatophyta</taxon>
        <taxon>Magnoliopsida</taxon>
        <taxon>eudicotyledons</taxon>
        <taxon>Gunneridae</taxon>
        <taxon>Pentapetalae</taxon>
        <taxon>asterids</taxon>
        <taxon>lamiids</taxon>
        <taxon>Lamiales</taxon>
        <taxon>Lentibulariaceae</taxon>
        <taxon>Genlisea</taxon>
    </lineage>
</organism>
<evidence type="ECO:0000259" key="1">
    <source>
        <dbReference type="Pfam" id="PF22936"/>
    </source>
</evidence>
<keyword evidence="3" id="KW-1185">Reference proteome</keyword>
<feature type="non-terminal residue" evidence="2">
    <location>
        <position position="84"/>
    </location>
</feature>
<protein>
    <recommendedName>
        <fullName evidence="1">Retrovirus-related Pol polyprotein from transposon TNT 1-94-like beta-barrel domain-containing protein</fullName>
    </recommendedName>
</protein>
<feature type="non-terminal residue" evidence="2">
    <location>
        <position position="1"/>
    </location>
</feature>
<dbReference type="OrthoDB" id="914071at2759"/>
<dbReference type="InterPro" id="IPR054722">
    <property type="entry name" value="PolX-like_BBD"/>
</dbReference>
<dbReference type="Proteomes" id="UP000015453">
    <property type="component" value="Unassembled WGS sequence"/>
</dbReference>
<gene>
    <name evidence="2" type="ORF">M569_16900</name>
</gene>
<dbReference type="AlphaFoldDB" id="S8DEX9"/>
<comment type="caution">
    <text evidence="2">The sequence shown here is derived from an EMBL/GenBank/DDBJ whole genome shotgun (WGS) entry which is preliminary data.</text>
</comment>
<evidence type="ECO:0000313" key="2">
    <source>
        <dbReference type="EMBL" id="EPS57917.1"/>
    </source>
</evidence>
<evidence type="ECO:0000313" key="3">
    <source>
        <dbReference type="Proteomes" id="UP000015453"/>
    </source>
</evidence>
<sequence length="84" mass="9530">CFSSFMSRQFSDWIVDSGASEHMCYQKNLFTELYHIPEILVKLPTGATVNITEIGTVPVTDALSLRNVLYVPSFQYNLISVIRL</sequence>